<dbReference type="Gene3D" id="3.40.50.1820">
    <property type="entry name" value="alpha/beta hydrolase"/>
    <property type="match status" value="1"/>
</dbReference>
<comment type="caution">
    <text evidence="3">The sequence shown here is derived from an EMBL/GenBank/DDBJ whole genome shotgun (WGS) entry which is preliminary data.</text>
</comment>
<accession>A0A5R9QDG2</accession>
<gene>
    <name evidence="3" type="ORF">DN820_12715</name>
</gene>
<dbReference type="SUPFAM" id="SSF53474">
    <property type="entry name" value="alpha/beta-Hydrolases"/>
    <property type="match status" value="1"/>
</dbReference>
<keyword evidence="2" id="KW-1133">Transmembrane helix</keyword>
<organism evidence="3 4">
    <name type="scientific">Stutzerimonas nosocomialis</name>
    <dbReference type="NCBI Taxonomy" id="1056496"/>
    <lineage>
        <taxon>Bacteria</taxon>
        <taxon>Pseudomonadati</taxon>
        <taxon>Pseudomonadota</taxon>
        <taxon>Gammaproteobacteria</taxon>
        <taxon>Pseudomonadales</taxon>
        <taxon>Pseudomonadaceae</taxon>
        <taxon>Stutzerimonas</taxon>
    </lineage>
</organism>
<feature type="compositionally biased region" description="Basic residues" evidence="1">
    <location>
        <begin position="36"/>
        <end position="45"/>
    </location>
</feature>
<name>A0A5R9QDG2_9GAMM</name>
<feature type="region of interest" description="Disordered" evidence="1">
    <location>
        <begin position="1"/>
        <end position="45"/>
    </location>
</feature>
<evidence type="ECO:0000256" key="2">
    <source>
        <dbReference type="SAM" id="Phobius"/>
    </source>
</evidence>
<feature type="compositionally biased region" description="Polar residues" evidence="1">
    <location>
        <begin position="1"/>
        <end position="11"/>
    </location>
</feature>
<feature type="transmembrane region" description="Helical" evidence="2">
    <location>
        <begin position="55"/>
        <end position="76"/>
    </location>
</feature>
<keyword evidence="4" id="KW-1185">Reference proteome</keyword>
<keyword evidence="2" id="KW-0472">Membrane</keyword>
<dbReference type="Proteomes" id="UP000306753">
    <property type="component" value="Unassembled WGS sequence"/>
</dbReference>
<reference evidence="3 4" key="1">
    <citation type="journal article" date="2017" name="Eur. J. Clin. Microbiol. Infect. Dis.">
        <title>Uncommonly isolated clinical Pseudomonas: identification and phylogenetic assignation.</title>
        <authorList>
            <person name="Mulet M."/>
            <person name="Gomila M."/>
            <person name="Ramirez A."/>
            <person name="Cardew S."/>
            <person name="Moore E.R."/>
            <person name="Lalucat J."/>
            <person name="Garcia-Valdes E."/>
        </authorList>
    </citation>
    <scope>NUCLEOTIDE SEQUENCE [LARGE SCALE GENOMIC DNA]</scope>
    <source>
        <strain evidence="3 4">SD129</strain>
    </source>
</reference>
<dbReference type="PANTHER" id="PTHR12277">
    <property type="entry name" value="ALPHA/BETA HYDROLASE DOMAIN-CONTAINING PROTEIN"/>
    <property type="match status" value="1"/>
</dbReference>
<sequence length="317" mass="34680">MRSRKTTTSTRPCCGPLRRAADRPPHARSECPGQRSKPRGRRRPGRWRLSVPRTLIWSFLLLAALYAGICLLLFVYQRGLIYFPQPRQLDAPSLVLQQPDASVQVSLRRHDGPNALIYFGGNAEDVSLNLPDFTRAFPDHALYLMHYRGYGDSGGSPSEEALAADALALYDRVATAHRCIVVVGRSLGSGVAIRLASQRPVSRLILVTPYNSLAELAARQFPVFPVGWLLKDRFESWRHAGAITVPTRLIVAERDDIIPRASSERLLSHFPPGVASLHPIPSRGHNDLSLSPAYLPLLQAGVCPPGSAPLSAPPSAG</sequence>
<proteinExistence type="predicted"/>
<evidence type="ECO:0000313" key="4">
    <source>
        <dbReference type="Proteomes" id="UP000306753"/>
    </source>
</evidence>
<keyword evidence="2" id="KW-0812">Transmembrane</keyword>
<evidence type="ECO:0000313" key="3">
    <source>
        <dbReference type="EMBL" id="TLX63131.1"/>
    </source>
</evidence>
<protein>
    <recommendedName>
        <fullName evidence="5">Serine aminopeptidase S33 domain-containing protein</fullName>
    </recommendedName>
</protein>
<dbReference type="EMBL" id="QLAG01000014">
    <property type="protein sequence ID" value="TLX63131.1"/>
    <property type="molecule type" value="Genomic_DNA"/>
</dbReference>
<feature type="compositionally biased region" description="Basic and acidic residues" evidence="1">
    <location>
        <begin position="19"/>
        <end position="29"/>
    </location>
</feature>
<evidence type="ECO:0008006" key="5">
    <source>
        <dbReference type="Google" id="ProtNLM"/>
    </source>
</evidence>
<dbReference type="AlphaFoldDB" id="A0A5R9QDG2"/>
<evidence type="ECO:0000256" key="1">
    <source>
        <dbReference type="SAM" id="MobiDB-lite"/>
    </source>
</evidence>
<dbReference type="InterPro" id="IPR029058">
    <property type="entry name" value="AB_hydrolase_fold"/>
</dbReference>